<evidence type="ECO:0000313" key="4">
    <source>
        <dbReference type="Proteomes" id="UP000439903"/>
    </source>
</evidence>
<keyword evidence="4" id="KW-1185">Reference proteome</keyword>
<dbReference type="AlphaFoldDB" id="A0A8H4APM2"/>
<sequence length="295" mass="32667">MRITINTIITHIVQNSTSLILWGTDSKTYEITFIPFEKKQLFSVADGFTSQNNTKNISNIQVYVNEFLGTYALQIEIGGQKLFIVIDTLAPTFWVQGDKCIDTEVGLFPGSGAIGMGRNSSQGYPISNSTPSPILALYQQKAISNNLFSLYLGRIPDPFREPNATIEQSLLTLGRIDTTLYTGDINYFSVKDKDNWEIDLDDVIVNGKKLGIKRTIILDTGSPNIFMPPKDSSTINKLIPDLGSGYFTSDPCMSSIYAGEGTTWYLGGTFFRSIYAVFDYENSRVGLAHAAPRKS</sequence>
<comment type="caution">
    <text evidence="3">The sequence shown here is derived from an EMBL/GenBank/DDBJ whole genome shotgun (WGS) entry which is preliminary data.</text>
</comment>
<protein>
    <submittedName>
        <fullName evidence="3">Putative aspartic-type endopeptidase CtsD</fullName>
    </submittedName>
</protein>
<dbReference type="Gene3D" id="2.40.70.10">
    <property type="entry name" value="Acid Proteases"/>
    <property type="match status" value="2"/>
</dbReference>
<dbReference type="Proteomes" id="UP000439903">
    <property type="component" value="Unassembled WGS sequence"/>
</dbReference>
<organism evidence="3 4">
    <name type="scientific">Gigaspora margarita</name>
    <dbReference type="NCBI Taxonomy" id="4874"/>
    <lineage>
        <taxon>Eukaryota</taxon>
        <taxon>Fungi</taxon>
        <taxon>Fungi incertae sedis</taxon>
        <taxon>Mucoromycota</taxon>
        <taxon>Glomeromycotina</taxon>
        <taxon>Glomeromycetes</taxon>
        <taxon>Diversisporales</taxon>
        <taxon>Gigasporaceae</taxon>
        <taxon>Gigaspora</taxon>
    </lineage>
</organism>
<proteinExistence type="inferred from homology"/>
<dbReference type="EMBL" id="WTPW01000360">
    <property type="protein sequence ID" value="KAF0519658.1"/>
    <property type="molecule type" value="Genomic_DNA"/>
</dbReference>
<evidence type="ECO:0000259" key="2">
    <source>
        <dbReference type="PROSITE" id="PS51767"/>
    </source>
</evidence>
<dbReference type="PRINTS" id="PR00792">
    <property type="entry name" value="PEPSIN"/>
</dbReference>
<reference evidence="3 4" key="1">
    <citation type="journal article" date="2019" name="Environ. Microbiol.">
        <title>At the nexus of three kingdoms: the genome of the mycorrhizal fungus Gigaspora margarita provides insights into plant, endobacterial and fungal interactions.</title>
        <authorList>
            <person name="Venice F."/>
            <person name="Ghignone S."/>
            <person name="Salvioli di Fossalunga A."/>
            <person name="Amselem J."/>
            <person name="Novero M."/>
            <person name="Xianan X."/>
            <person name="Sedzielewska Toro K."/>
            <person name="Morin E."/>
            <person name="Lipzen A."/>
            <person name="Grigoriev I.V."/>
            <person name="Henrissat B."/>
            <person name="Martin F.M."/>
            <person name="Bonfante P."/>
        </authorList>
    </citation>
    <scope>NUCLEOTIDE SEQUENCE [LARGE SCALE GENOMIC DNA]</scope>
    <source>
        <strain evidence="3 4">BEG34</strain>
    </source>
</reference>
<dbReference type="PANTHER" id="PTHR47966">
    <property type="entry name" value="BETA-SITE APP-CLEAVING ENZYME, ISOFORM A-RELATED"/>
    <property type="match status" value="1"/>
</dbReference>
<feature type="domain" description="Peptidase A1" evidence="2">
    <location>
        <begin position="1"/>
        <end position="295"/>
    </location>
</feature>
<dbReference type="InterPro" id="IPR033121">
    <property type="entry name" value="PEPTIDASE_A1"/>
</dbReference>
<name>A0A8H4APM2_GIGMA</name>
<dbReference type="GO" id="GO:0006508">
    <property type="term" value="P:proteolysis"/>
    <property type="evidence" value="ECO:0007669"/>
    <property type="project" value="InterPro"/>
</dbReference>
<dbReference type="PANTHER" id="PTHR47966:SF75">
    <property type="entry name" value="ENDOPEPTIDASE (CTSD), PUTATIVE (AFU_ORTHOLOGUE AFUA_4G07040)-RELATED"/>
    <property type="match status" value="1"/>
</dbReference>
<dbReference type="InterPro" id="IPR021109">
    <property type="entry name" value="Peptidase_aspartic_dom_sf"/>
</dbReference>
<evidence type="ECO:0000256" key="1">
    <source>
        <dbReference type="ARBA" id="ARBA00007447"/>
    </source>
</evidence>
<dbReference type="InterPro" id="IPR034164">
    <property type="entry name" value="Pepsin-like_dom"/>
</dbReference>
<dbReference type="SUPFAM" id="SSF50630">
    <property type="entry name" value="Acid proteases"/>
    <property type="match status" value="1"/>
</dbReference>
<dbReference type="PROSITE" id="PS51767">
    <property type="entry name" value="PEPTIDASE_A1"/>
    <property type="match status" value="1"/>
</dbReference>
<evidence type="ECO:0000313" key="3">
    <source>
        <dbReference type="EMBL" id="KAF0519658.1"/>
    </source>
</evidence>
<dbReference type="OrthoDB" id="2747330at2759"/>
<dbReference type="InterPro" id="IPR001461">
    <property type="entry name" value="Aspartic_peptidase_A1"/>
</dbReference>
<dbReference type="CDD" id="cd05471">
    <property type="entry name" value="pepsin_like"/>
    <property type="match status" value="1"/>
</dbReference>
<gene>
    <name evidence="3" type="ORF">F8M41_016512</name>
</gene>
<dbReference type="Pfam" id="PF00026">
    <property type="entry name" value="Asp"/>
    <property type="match status" value="2"/>
</dbReference>
<comment type="similarity">
    <text evidence="1">Belongs to the peptidase A1 family.</text>
</comment>
<dbReference type="GO" id="GO:0004190">
    <property type="term" value="F:aspartic-type endopeptidase activity"/>
    <property type="evidence" value="ECO:0007669"/>
    <property type="project" value="InterPro"/>
</dbReference>
<accession>A0A8H4APM2</accession>